<evidence type="ECO:0000313" key="2">
    <source>
        <dbReference type="EMBL" id="BAP55412.1"/>
    </source>
</evidence>
<dbReference type="InterPro" id="IPR006342">
    <property type="entry name" value="FkbM_mtfrase"/>
</dbReference>
<dbReference type="Gene3D" id="3.40.50.150">
    <property type="entry name" value="Vaccinia Virus protein VP39"/>
    <property type="match status" value="1"/>
</dbReference>
<dbReference type="HOGENOM" id="CLU_1011414_0_0_6"/>
<name>A0A090AIW1_9GAMM</name>
<evidence type="ECO:0000259" key="1">
    <source>
        <dbReference type="Pfam" id="PF05050"/>
    </source>
</evidence>
<sequence length="259" mass="28979">MVKTLQASFLALYRVVNATGVLNTSWGRSTFETFYFFYKNHYEAKSIALLQNWVKPNTIVIDVGANIGFFTLQFAKWVTGKGKVIALEPEAVNYTRLQRKLTRAKLVDIVEVINAAVADITGEALLELNPLHPGDHKLGKQGVPVTVTTIDALLSERDYPEVSFIKIDVQGAEQLVLSGATKTIARFQPTLFVEISDCGLRNYGSSTKALLSWCVERGYMIHLLNKNILSSPLTIEQILHFEKQRGYVDTLLIPNPTKY</sequence>
<keyword evidence="2" id="KW-0808">Transferase</keyword>
<dbReference type="KEGG" id="tig:THII_1115"/>
<dbReference type="PANTHER" id="PTHR34203">
    <property type="entry name" value="METHYLTRANSFERASE, FKBM FAMILY PROTEIN"/>
    <property type="match status" value="1"/>
</dbReference>
<organism evidence="2 3">
    <name type="scientific">Thioploca ingrica</name>
    <dbReference type="NCBI Taxonomy" id="40754"/>
    <lineage>
        <taxon>Bacteria</taxon>
        <taxon>Pseudomonadati</taxon>
        <taxon>Pseudomonadota</taxon>
        <taxon>Gammaproteobacteria</taxon>
        <taxon>Thiotrichales</taxon>
        <taxon>Thiotrichaceae</taxon>
        <taxon>Thioploca</taxon>
    </lineage>
</organism>
<protein>
    <submittedName>
        <fullName evidence="2">FkbM family methyltransferase</fullName>
    </submittedName>
</protein>
<dbReference type="GO" id="GO:0008168">
    <property type="term" value="F:methyltransferase activity"/>
    <property type="evidence" value="ECO:0007669"/>
    <property type="project" value="UniProtKB-KW"/>
</dbReference>
<keyword evidence="3" id="KW-1185">Reference proteome</keyword>
<dbReference type="InterPro" id="IPR052514">
    <property type="entry name" value="SAM-dependent_MTase"/>
</dbReference>
<dbReference type="AlphaFoldDB" id="A0A090AIW1"/>
<dbReference type="STRING" id="40754.THII_1115"/>
<dbReference type="Pfam" id="PF05050">
    <property type="entry name" value="Methyltransf_21"/>
    <property type="match status" value="1"/>
</dbReference>
<dbReference type="Proteomes" id="UP000031623">
    <property type="component" value="Chromosome"/>
</dbReference>
<gene>
    <name evidence="2" type="ORF">THII_1115</name>
</gene>
<evidence type="ECO:0000313" key="3">
    <source>
        <dbReference type="Proteomes" id="UP000031623"/>
    </source>
</evidence>
<reference evidence="2 3" key="1">
    <citation type="journal article" date="2014" name="ISME J.">
        <title>Ecophysiology of Thioploca ingrica as revealed by the complete genome sequence supplemented with proteomic evidence.</title>
        <authorList>
            <person name="Kojima H."/>
            <person name="Ogura Y."/>
            <person name="Yamamoto N."/>
            <person name="Togashi T."/>
            <person name="Mori H."/>
            <person name="Watanabe T."/>
            <person name="Nemoto F."/>
            <person name="Kurokawa K."/>
            <person name="Hayashi T."/>
            <person name="Fukui M."/>
        </authorList>
    </citation>
    <scope>NUCLEOTIDE SEQUENCE [LARGE SCALE GENOMIC DNA]</scope>
</reference>
<feature type="domain" description="Methyltransferase FkbM" evidence="1">
    <location>
        <begin position="62"/>
        <end position="219"/>
    </location>
</feature>
<accession>A0A090AIW1</accession>
<dbReference type="SUPFAM" id="SSF53335">
    <property type="entry name" value="S-adenosyl-L-methionine-dependent methyltransferases"/>
    <property type="match status" value="1"/>
</dbReference>
<dbReference type="GO" id="GO:0032259">
    <property type="term" value="P:methylation"/>
    <property type="evidence" value="ECO:0007669"/>
    <property type="project" value="UniProtKB-KW"/>
</dbReference>
<dbReference type="OrthoDB" id="9814604at2"/>
<dbReference type="NCBIfam" id="TIGR01444">
    <property type="entry name" value="fkbM_fam"/>
    <property type="match status" value="1"/>
</dbReference>
<dbReference type="InterPro" id="IPR029063">
    <property type="entry name" value="SAM-dependent_MTases_sf"/>
</dbReference>
<proteinExistence type="predicted"/>
<keyword evidence="2" id="KW-0489">Methyltransferase</keyword>
<dbReference type="EMBL" id="AP014633">
    <property type="protein sequence ID" value="BAP55412.1"/>
    <property type="molecule type" value="Genomic_DNA"/>
</dbReference>
<dbReference type="PANTHER" id="PTHR34203:SF15">
    <property type="entry name" value="SLL1173 PROTEIN"/>
    <property type="match status" value="1"/>
</dbReference>